<evidence type="ECO:0000256" key="3">
    <source>
        <dbReference type="ARBA" id="ARBA00023010"/>
    </source>
</evidence>
<dbReference type="GO" id="GO:0017038">
    <property type="term" value="P:protein import"/>
    <property type="evidence" value="ECO:0007669"/>
    <property type="project" value="InterPro"/>
</dbReference>
<keyword evidence="1" id="KW-0963">Cytoplasm</keyword>
<dbReference type="SUPFAM" id="SSF52540">
    <property type="entry name" value="P-loop containing nucleoside triphosphate hydrolases"/>
    <property type="match status" value="2"/>
</dbReference>
<reference evidence="8" key="1">
    <citation type="journal article" date="2023" name="Science">
        <title>Genome structures resolve the early diversification of teleost fishes.</title>
        <authorList>
            <person name="Parey E."/>
            <person name="Louis A."/>
            <person name="Montfort J."/>
            <person name="Bouchez O."/>
            <person name="Roques C."/>
            <person name="Iampietro C."/>
            <person name="Lluch J."/>
            <person name="Castinel A."/>
            <person name="Donnadieu C."/>
            <person name="Desvignes T."/>
            <person name="Floi Bucao C."/>
            <person name="Jouanno E."/>
            <person name="Wen M."/>
            <person name="Mejri S."/>
            <person name="Dirks R."/>
            <person name="Jansen H."/>
            <person name="Henkel C."/>
            <person name="Chen W.J."/>
            <person name="Zahm M."/>
            <person name="Cabau C."/>
            <person name="Klopp C."/>
            <person name="Thompson A.W."/>
            <person name="Robinson-Rechavi M."/>
            <person name="Braasch I."/>
            <person name="Lecointre G."/>
            <person name="Bobe J."/>
            <person name="Postlethwait J.H."/>
            <person name="Berthelot C."/>
            <person name="Roest Crollius H."/>
            <person name="Guiguen Y."/>
        </authorList>
    </citation>
    <scope>NUCLEOTIDE SEQUENCE</scope>
    <source>
        <strain evidence="8">Concon-B</strain>
    </source>
</reference>
<dbReference type="PROSITE" id="PS51192">
    <property type="entry name" value="HELICASE_ATP_BIND_1"/>
    <property type="match status" value="1"/>
</dbReference>
<dbReference type="OrthoDB" id="27934at2759"/>
<protein>
    <recommendedName>
        <fullName evidence="10">Protein translocase subunit SecA</fullName>
    </recommendedName>
</protein>
<dbReference type="Pfam" id="PF00271">
    <property type="entry name" value="Helicase_C"/>
    <property type="match status" value="1"/>
</dbReference>
<feature type="domain" description="Helicase C-terminal" evidence="6">
    <location>
        <begin position="580"/>
        <end position="746"/>
    </location>
</feature>
<dbReference type="InterPro" id="IPR014018">
    <property type="entry name" value="SecA_motor_DEAD"/>
</dbReference>
<feature type="coiled-coil region" evidence="4">
    <location>
        <begin position="967"/>
        <end position="994"/>
    </location>
</feature>
<dbReference type="SMART" id="SM00957">
    <property type="entry name" value="SecA_DEAD"/>
    <property type="match status" value="1"/>
</dbReference>
<keyword evidence="2" id="KW-0813">Transport</keyword>
<dbReference type="InterPro" id="IPR011115">
    <property type="entry name" value="SecA_DEAD"/>
</dbReference>
<keyword evidence="4" id="KW-0175">Coiled coil</keyword>
<dbReference type="Gene3D" id="3.90.1440.10">
    <property type="entry name" value="SecA, preprotein cross-linking domain"/>
    <property type="match status" value="1"/>
</dbReference>
<dbReference type="InterPro" id="IPR001650">
    <property type="entry name" value="Helicase_C-like"/>
</dbReference>
<dbReference type="Proteomes" id="UP001152803">
    <property type="component" value="Unassembled WGS sequence"/>
</dbReference>
<dbReference type="PROSITE" id="PS51194">
    <property type="entry name" value="HELICASE_CTER"/>
    <property type="match status" value="1"/>
</dbReference>
<evidence type="ECO:0000313" key="8">
    <source>
        <dbReference type="EMBL" id="KAJ8253689.1"/>
    </source>
</evidence>
<organism evidence="8 9">
    <name type="scientific">Conger conger</name>
    <name type="common">Conger eel</name>
    <name type="synonym">Muraena conger</name>
    <dbReference type="NCBI Taxonomy" id="82655"/>
    <lineage>
        <taxon>Eukaryota</taxon>
        <taxon>Metazoa</taxon>
        <taxon>Chordata</taxon>
        <taxon>Craniata</taxon>
        <taxon>Vertebrata</taxon>
        <taxon>Euteleostomi</taxon>
        <taxon>Actinopterygii</taxon>
        <taxon>Neopterygii</taxon>
        <taxon>Teleostei</taxon>
        <taxon>Anguilliformes</taxon>
        <taxon>Congridae</taxon>
        <taxon>Conger</taxon>
    </lineage>
</organism>
<dbReference type="InterPro" id="IPR014001">
    <property type="entry name" value="Helicase_ATP-bd"/>
</dbReference>
<evidence type="ECO:0000313" key="9">
    <source>
        <dbReference type="Proteomes" id="UP001152803"/>
    </source>
</evidence>
<evidence type="ECO:0000259" key="5">
    <source>
        <dbReference type="PROSITE" id="PS51192"/>
    </source>
</evidence>
<evidence type="ECO:0008006" key="10">
    <source>
        <dbReference type="Google" id="ProtNLM"/>
    </source>
</evidence>
<dbReference type="EMBL" id="JAFJMO010000016">
    <property type="protein sequence ID" value="KAJ8253689.1"/>
    <property type="molecule type" value="Genomic_DNA"/>
</dbReference>
<keyword evidence="9" id="KW-1185">Reference proteome</keyword>
<dbReference type="InterPro" id="IPR000185">
    <property type="entry name" value="SecA"/>
</dbReference>
<evidence type="ECO:0000259" key="7">
    <source>
        <dbReference type="PROSITE" id="PS51196"/>
    </source>
</evidence>
<keyword evidence="3" id="KW-0811">Translocation</keyword>
<sequence>MIIGVKKHIKLLNFTKIDISTLKYVLIGISMAVKESSTTESQGGENIEGYLPRITQLASLLILLLSQSTEDKGCLLEIGTGEGKSCILAMFAVIQAIRGAKVDIVTSSPVLARRDQEEWRKLYDMFGITSSVVPPPPLKNESAPECHEKRLQDAYLNQIVYGTVSDFAADTLRQEFERQITRGDREFDLVIVDEVDYMTLDSGVQVTFLSHDASGMRHVEQVLASIWSMLCCCRPIEMEETGQTEWMTGIQHFHKAAKMSVMGSKASEHFSEFDILLPGVQLGFYKQDDIDQLMQKESEVQKEDKANDFQDDNWKAIETFMTKIGVEEQHDLLSIFETALEQAISINCYRVTNNKAAPLHDKKMDKDMNIKMLLLENGHASEIMSEKALIEASVQELKSKIKYSDVCEPNSKDTEGFIVIPSFLKQYLENRLPVCVSNSLKAIAMTQGREYMIDVSSSAAMPSDVSESDRHLYHAIVPVDYQASGVLEKNKRWGDGLQQFLEMKHQLSISSLSSVTNYMSNMQFFKRYLKGSGIFGVSGTLGGDSDKVFLKRHYKTDSYLIPSHRQNKVIELLTQQVSGDYSDWVEAICEKTWAAADRGQVVLVVCEDVKTANELQKKMEPQCRQITMYTISERDYIEETTFTKGNIIIATNLGGRGTDIKVDHEVNQCGGLFVLLTHFPSNCRVEKQVFGRTARKGNPGMVQMILHLDHLEPAYQGQPVEIMRQLREEYEVHRISEMESNELLVNEMKEKLFATFCKFLKEFDKNYTEQERDNLLKMKAHNVEDTIRCQGKKLDYKPALDALKEAWALWLTLSEHNIEQHKNFSDLEADLFGQLTSTCKMILLGQSHKFYDYLKQAVIRTDLHCRTKTKCDYGAKDCWQKVAECDPFYRAVALYNQAYITINLAKKDYKAEAMKLLEESKETVDVYISETSNTAVAGQMAMRGHFEPHHDGACNFQSQMQARMDIFKAWREYIANALDKLKEVERNNSDAITEESSVYSLSDEKDFATTNELMSMYEYGLGIVFEVKQKPKFNLSALFCFLLGVAQVLGGILVCALSFGSASQVGLGLITEGVSDMISGFMGMKTGVFSWASWAISKSISIGISLLTAGFGAIKSTVKSVYNATKGLLNGTKTLSSVAKSVIQSGKTTFISIKATAMSAVSSVSRNTARMGTDIVVKQTLKHACKYAGQEVVKQTTVYALNYALDAGLTAALKKLVDSVFRKSFEDEIKRNIDLNHTLTCFICLGVPKSALLKQNMDFKIDKSNEKEIHTITNSMVNGVIPSLMTDCTTVHEVIDKLAEVSGKASELLDKARVPGKVQAIISGSLVIAKYSTVLMQILDSIPTNKVANEIFVPKLIEEFKQHVENYDYDNRHNLPDVIRLKDELLETISGMVYQAFSEACTTHTTTLMKGIFRKKISKATEAIGNTSSNIFGRYKTKDFFQEQHQRYNMKSTGKIVTENLSEAETQTLQDYISSISSTDRPASELDLYVLTKSGLLQGKGIKVIMSNKDGQPIHENTYPGNNPSEGYITLKLTRKPKNAKNEGGFFKRMTDRARGVQSPLVGHYTIIHPDGYAIPVFSDGQNCLYHAVIQATTTGREQDIRQQSELLRNAVQRELNQNLSGYAGLDKNGHLAMQVLYQDHRVALTTGPSKCASECRALLADTLLSGDGEALLKQAMIMANPISSQNLRK</sequence>
<dbReference type="GO" id="GO:0006886">
    <property type="term" value="P:intracellular protein transport"/>
    <property type="evidence" value="ECO:0007669"/>
    <property type="project" value="InterPro"/>
</dbReference>
<accession>A0A9Q1HPU9</accession>
<evidence type="ECO:0000256" key="4">
    <source>
        <dbReference type="SAM" id="Coils"/>
    </source>
</evidence>
<evidence type="ECO:0000259" key="6">
    <source>
        <dbReference type="PROSITE" id="PS51194"/>
    </source>
</evidence>
<dbReference type="Gene3D" id="3.40.50.300">
    <property type="entry name" value="P-loop containing nucleotide triphosphate hydrolases"/>
    <property type="match status" value="3"/>
</dbReference>
<feature type="domain" description="Helicase ATP-binding" evidence="5">
    <location>
        <begin position="65"/>
        <end position="210"/>
    </location>
</feature>
<dbReference type="GO" id="GO:0016020">
    <property type="term" value="C:membrane"/>
    <property type="evidence" value="ECO:0007669"/>
    <property type="project" value="InterPro"/>
</dbReference>
<comment type="caution">
    <text evidence="8">The sequence shown here is derived from an EMBL/GenBank/DDBJ whole genome shotgun (WGS) entry which is preliminary data.</text>
</comment>
<dbReference type="InterPro" id="IPR027417">
    <property type="entry name" value="P-loop_NTPase"/>
</dbReference>
<keyword evidence="2" id="KW-0653">Protein transport</keyword>
<dbReference type="PROSITE" id="PS51196">
    <property type="entry name" value="SECA_MOTOR_DEAD"/>
    <property type="match status" value="1"/>
</dbReference>
<dbReference type="GO" id="GO:0005524">
    <property type="term" value="F:ATP binding"/>
    <property type="evidence" value="ECO:0007669"/>
    <property type="project" value="InterPro"/>
</dbReference>
<proteinExistence type="predicted"/>
<evidence type="ECO:0000256" key="1">
    <source>
        <dbReference type="ARBA" id="ARBA00022490"/>
    </source>
</evidence>
<dbReference type="PANTHER" id="PTHR30612">
    <property type="entry name" value="SECA INNER MEMBRANE COMPONENT OF SEC PROTEIN SECRETION SYSTEM"/>
    <property type="match status" value="1"/>
</dbReference>
<dbReference type="PANTHER" id="PTHR30612:SF0">
    <property type="entry name" value="CHLOROPLAST PROTEIN-TRANSPORTING ATPASE"/>
    <property type="match status" value="1"/>
</dbReference>
<feature type="domain" description="SecA family profile" evidence="7">
    <location>
        <begin position="1"/>
        <end position="736"/>
    </location>
</feature>
<name>A0A9Q1HPU9_CONCO</name>
<dbReference type="GO" id="GO:0006605">
    <property type="term" value="P:protein targeting"/>
    <property type="evidence" value="ECO:0007669"/>
    <property type="project" value="InterPro"/>
</dbReference>
<gene>
    <name evidence="8" type="ORF">COCON_G00203010</name>
</gene>
<dbReference type="Pfam" id="PF07517">
    <property type="entry name" value="SecA_DEAD"/>
    <property type="match status" value="1"/>
</dbReference>
<evidence type="ECO:0000256" key="2">
    <source>
        <dbReference type="ARBA" id="ARBA00022927"/>
    </source>
</evidence>